<evidence type="ECO:0000256" key="1">
    <source>
        <dbReference type="ARBA" id="ARBA00004777"/>
    </source>
</evidence>
<evidence type="ECO:0000256" key="7">
    <source>
        <dbReference type="ARBA" id="ARBA00023002"/>
    </source>
</evidence>
<comment type="subunit">
    <text evidence="11">Homodimer.</text>
</comment>
<dbReference type="InterPro" id="IPR046346">
    <property type="entry name" value="Aminoacid_DH-like_N_sf"/>
</dbReference>
<comment type="caution">
    <text evidence="11">Lacks conserved residue(s) required for the propagation of feature annotation.</text>
</comment>
<evidence type="ECO:0000256" key="2">
    <source>
        <dbReference type="ARBA" id="ARBA00022563"/>
    </source>
</evidence>
<sequence length="283" mass="30032">MARILDGKQIAADIQQEVRERTTAFEASGIHFQLTVVLVGDHPASATYVRNKQRTAEKVGLKNTLIHLPGDVSEDTLLAEIDRLNADTEVDGILVQLPLPSHISEQVVIERIAPEKDVDGFHPMNAGKNFVGLSAVWPCTPAGIMEMFEREQIDVAGKHAVVVGRSNIVGKPMAMMLLAANATVTLCHSRTQDLAALTRTADIVVAAVGQPGLITAAHVKPGAVVVDVGMNRVDGKLMGDVAFEEVAPIAGAITPVPGGVGPLTVAMLMKNTVRLGCARRHLS</sequence>
<dbReference type="Pfam" id="PF00763">
    <property type="entry name" value="THF_DHG_CYH"/>
    <property type="match status" value="1"/>
</dbReference>
<evidence type="ECO:0000313" key="15">
    <source>
        <dbReference type="Proteomes" id="UP001232973"/>
    </source>
</evidence>
<evidence type="ECO:0000313" key="14">
    <source>
        <dbReference type="EMBL" id="MDQ0188365.1"/>
    </source>
</evidence>
<gene>
    <name evidence="11" type="primary">folD</name>
    <name evidence="14" type="ORF">J2S03_000169</name>
</gene>
<name>A0ABT9XDI3_9BACL</name>
<comment type="function">
    <text evidence="11">Catalyzes the oxidation of 5,10-methylenetetrahydrofolate to 5,10-methenyltetrahydrofolate and then the hydrolysis of 5,10-methenyltetrahydrofolate to 10-formyltetrahydrofolate.</text>
</comment>
<protein>
    <recommendedName>
        <fullName evidence="11">Bifunctional protein FolD</fullName>
    </recommendedName>
    <domain>
        <recommendedName>
            <fullName evidence="11">Methylenetetrahydrofolate dehydrogenase</fullName>
            <ecNumber evidence="11">1.5.1.5</ecNumber>
        </recommendedName>
    </domain>
    <domain>
        <recommendedName>
            <fullName evidence="11">Methenyltetrahydrofolate cyclohydrolase</fullName>
            <ecNumber evidence="11">3.5.4.9</ecNumber>
        </recommendedName>
    </domain>
</protein>
<evidence type="ECO:0000256" key="6">
    <source>
        <dbReference type="ARBA" id="ARBA00022857"/>
    </source>
</evidence>
<dbReference type="SUPFAM" id="SSF53223">
    <property type="entry name" value="Aminoacid dehydrogenase-like, N-terminal domain"/>
    <property type="match status" value="1"/>
</dbReference>
<evidence type="ECO:0000256" key="3">
    <source>
        <dbReference type="ARBA" id="ARBA00022605"/>
    </source>
</evidence>
<dbReference type="PANTHER" id="PTHR48099">
    <property type="entry name" value="C-1-TETRAHYDROFOLATE SYNTHASE, CYTOPLASMIC-RELATED"/>
    <property type="match status" value="1"/>
</dbReference>
<dbReference type="PRINTS" id="PR00085">
    <property type="entry name" value="THFDHDRGNASE"/>
</dbReference>
<dbReference type="Gene3D" id="3.40.50.720">
    <property type="entry name" value="NAD(P)-binding Rossmann-like Domain"/>
    <property type="match status" value="1"/>
</dbReference>
<reference evidence="14 15" key="1">
    <citation type="submission" date="2023-07" db="EMBL/GenBank/DDBJ databases">
        <title>Genomic Encyclopedia of Type Strains, Phase IV (KMG-IV): sequencing the most valuable type-strain genomes for metagenomic binning, comparative biology and taxonomic classification.</title>
        <authorList>
            <person name="Goeker M."/>
        </authorList>
    </citation>
    <scope>NUCLEOTIDE SEQUENCE [LARGE SCALE GENOMIC DNA]</scope>
    <source>
        <strain evidence="14 15">DSM 4006</strain>
    </source>
</reference>
<dbReference type="GO" id="GO:0004488">
    <property type="term" value="F:methylenetetrahydrofolate dehydrogenase (NADP+) activity"/>
    <property type="evidence" value="ECO:0007669"/>
    <property type="project" value="UniProtKB-EC"/>
</dbReference>
<feature type="binding site" evidence="11">
    <location>
        <begin position="164"/>
        <end position="166"/>
    </location>
    <ligand>
        <name>NADP(+)</name>
        <dbReference type="ChEBI" id="CHEBI:58349"/>
    </ligand>
</feature>
<dbReference type="EMBL" id="JAUSTP010000001">
    <property type="protein sequence ID" value="MDQ0188365.1"/>
    <property type="molecule type" value="Genomic_DNA"/>
</dbReference>
<keyword evidence="4 11" id="KW-0658">Purine biosynthesis</keyword>
<dbReference type="InterPro" id="IPR000672">
    <property type="entry name" value="THF_DH/CycHdrlase"/>
</dbReference>
<evidence type="ECO:0000256" key="4">
    <source>
        <dbReference type="ARBA" id="ARBA00022755"/>
    </source>
</evidence>
<dbReference type="HAMAP" id="MF_01576">
    <property type="entry name" value="THF_DHG_CYH"/>
    <property type="match status" value="1"/>
</dbReference>
<dbReference type="CDD" id="cd01080">
    <property type="entry name" value="NAD_bind_m-THF_DH_Cyclohyd"/>
    <property type="match status" value="1"/>
</dbReference>
<keyword evidence="5 11" id="KW-0378">Hydrolase</keyword>
<dbReference type="Proteomes" id="UP001232973">
    <property type="component" value="Unassembled WGS sequence"/>
</dbReference>
<comment type="catalytic activity">
    <reaction evidence="11">
        <text>(6R)-5,10-methenyltetrahydrofolate + H2O = (6R)-10-formyltetrahydrofolate + H(+)</text>
        <dbReference type="Rhea" id="RHEA:23700"/>
        <dbReference type="ChEBI" id="CHEBI:15377"/>
        <dbReference type="ChEBI" id="CHEBI:15378"/>
        <dbReference type="ChEBI" id="CHEBI:57455"/>
        <dbReference type="ChEBI" id="CHEBI:195366"/>
        <dbReference type="EC" id="3.5.4.9"/>
    </reaction>
</comment>
<evidence type="ECO:0000256" key="11">
    <source>
        <dbReference type="HAMAP-Rule" id="MF_01576"/>
    </source>
</evidence>
<keyword evidence="10 11" id="KW-0511">Multifunctional enzyme</keyword>
<dbReference type="InterPro" id="IPR020630">
    <property type="entry name" value="THF_DH/CycHdrlase_cat_dom"/>
</dbReference>
<keyword evidence="2 11" id="KW-0554">One-carbon metabolism</keyword>
<evidence type="ECO:0000259" key="12">
    <source>
        <dbReference type="Pfam" id="PF00763"/>
    </source>
</evidence>
<keyword evidence="3 11" id="KW-0028">Amino-acid biosynthesis</keyword>
<dbReference type="GO" id="GO:0004477">
    <property type="term" value="F:methenyltetrahydrofolate cyclohydrolase activity"/>
    <property type="evidence" value="ECO:0007669"/>
    <property type="project" value="UniProtKB-EC"/>
</dbReference>
<comment type="catalytic activity">
    <reaction evidence="11">
        <text>(6R)-5,10-methylene-5,6,7,8-tetrahydrofolate + NADP(+) = (6R)-5,10-methenyltetrahydrofolate + NADPH</text>
        <dbReference type="Rhea" id="RHEA:22812"/>
        <dbReference type="ChEBI" id="CHEBI:15636"/>
        <dbReference type="ChEBI" id="CHEBI:57455"/>
        <dbReference type="ChEBI" id="CHEBI:57783"/>
        <dbReference type="ChEBI" id="CHEBI:58349"/>
        <dbReference type="EC" id="1.5.1.5"/>
    </reaction>
</comment>
<dbReference type="EC" id="3.5.4.9" evidence="11"/>
<dbReference type="InterPro" id="IPR036291">
    <property type="entry name" value="NAD(P)-bd_dom_sf"/>
</dbReference>
<feature type="domain" description="Tetrahydrofolate dehydrogenase/cyclohydrolase catalytic" evidence="12">
    <location>
        <begin position="5"/>
        <end position="119"/>
    </location>
</feature>
<dbReference type="RefSeq" id="WP_274455771.1">
    <property type="nucleotide sequence ID" value="NZ_CP067097.1"/>
</dbReference>
<dbReference type="EC" id="1.5.1.5" evidence="11"/>
<comment type="caution">
    <text evidence="14">The sequence shown here is derived from an EMBL/GenBank/DDBJ whole genome shotgun (WGS) entry which is preliminary data.</text>
</comment>
<keyword evidence="15" id="KW-1185">Reference proteome</keyword>
<dbReference type="SUPFAM" id="SSF51735">
    <property type="entry name" value="NAD(P)-binding Rossmann-fold domains"/>
    <property type="match status" value="1"/>
</dbReference>
<proteinExistence type="inferred from homology"/>
<dbReference type="Pfam" id="PF02882">
    <property type="entry name" value="THF_DHG_CYH_C"/>
    <property type="match status" value="1"/>
</dbReference>
<keyword evidence="9 11" id="KW-0486">Methionine biosynthesis</keyword>
<evidence type="ECO:0000256" key="8">
    <source>
        <dbReference type="ARBA" id="ARBA00023102"/>
    </source>
</evidence>
<organism evidence="14 15">
    <name type="scientific">Alicyclobacillus cycloheptanicus</name>
    <dbReference type="NCBI Taxonomy" id="1457"/>
    <lineage>
        <taxon>Bacteria</taxon>
        <taxon>Bacillati</taxon>
        <taxon>Bacillota</taxon>
        <taxon>Bacilli</taxon>
        <taxon>Bacillales</taxon>
        <taxon>Alicyclobacillaceae</taxon>
        <taxon>Alicyclobacillus</taxon>
    </lineage>
</organism>
<keyword evidence="6 11" id="KW-0521">NADP</keyword>
<evidence type="ECO:0000259" key="13">
    <source>
        <dbReference type="Pfam" id="PF02882"/>
    </source>
</evidence>
<comment type="similarity">
    <text evidence="11">Belongs to the tetrahydrofolate dehydrogenase/cyclohydrolase family.</text>
</comment>
<dbReference type="Gene3D" id="3.40.50.10860">
    <property type="entry name" value="Leucine Dehydrogenase, chain A, domain 1"/>
    <property type="match status" value="1"/>
</dbReference>
<dbReference type="NCBIfam" id="NF010783">
    <property type="entry name" value="PRK14186.1"/>
    <property type="match status" value="1"/>
</dbReference>
<comment type="pathway">
    <text evidence="1 11">One-carbon metabolism; tetrahydrofolate interconversion.</text>
</comment>
<feature type="domain" description="Tetrahydrofolate dehydrogenase/cyclohydrolase NAD(P)-binding" evidence="13">
    <location>
        <begin position="138"/>
        <end position="275"/>
    </location>
</feature>
<keyword evidence="7 11" id="KW-0560">Oxidoreductase</keyword>
<accession>A0ABT9XDI3</accession>
<keyword evidence="8 11" id="KW-0368">Histidine biosynthesis</keyword>
<evidence type="ECO:0000256" key="10">
    <source>
        <dbReference type="ARBA" id="ARBA00023268"/>
    </source>
</evidence>
<dbReference type="InterPro" id="IPR020631">
    <property type="entry name" value="THF_DH/CycHdrlase_NAD-bd_dom"/>
</dbReference>
<evidence type="ECO:0000256" key="5">
    <source>
        <dbReference type="ARBA" id="ARBA00022801"/>
    </source>
</evidence>
<evidence type="ECO:0000256" key="9">
    <source>
        <dbReference type="ARBA" id="ARBA00023167"/>
    </source>
</evidence>
<dbReference type="PANTHER" id="PTHR48099:SF5">
    <property type="entry name" value="C-1-TETRAHYDROFOLATE SYNTHASE, CYTOPLASMIC"/>
    <property type="match status" value="1"/>
</dbReference>